<dbReference type="EMBL" id="JAGSXH010000193">
    <property type="protein sequence ID" value="MBS2966775.1"/>
    <property type="molecule type" value="Genomic_DNA"/>
</dbReference>
<dbReference type="Pfam" id="PF13604">
    <property type="entry name" value="AAA_30"/>
    <property type="match status" value="1"/>
</dbReference>
<dbReference type="PANTHER" id="PTHR43788:SF6">
    <property type="entry name" value="DNA HELICASE B"/>
    <property type="match status" value="1"/>
</dbReference>
<dbReference type="Gene3D" id="1.10.150.20">
    <property type="entry name" value="5' to 3' exonuclease, C-terminal subdomain"/>
    <property type="match status" value="1"/>
</dbReference>
<evidence type="ECO:0000256" key="2">
    <source>
        <dbReference type="ARBA" id="ARBA00022840"/>
    </source>
</evidence>
<dbReference type="CDD" id="cd18809">
    <property type="entry name" value="SF1_C_RecD"/>
    <property type="match status" value="1"/>
</dbReference>
<dbReference type="Pfam" id="PF18335">
    <property type="entry name" value="SH3_13"/>
    <property type="match status" value="1"/>
</dbReference>
<dbReference type="InterPro" id="IPR027417">
    <property type="entry name" value="P-loop_NTPase"/>
</dbReference>
<dbReference type="NCBIfam" id="TIGR01448">
    <property type="entry name" value="recD_rel"/>
    <property type="match status" value="1"/>
</dbReference>
<evidence type="ECO:0000313" key="9">
    <source>
        <dbReference type="Proteomes" id="UP000677913"/>
    </source>
</evidence>
<accession>A0A8J8BFL6</accession>
<dbReference type="InterPro" id="IPR010994">
    <property type="entry name" value="RuvA_2-like"/>
</dbReference>
<keyword evidence="3" id="KW-0413">Isomerase</keyword>
<gene>
    <name evidence="3" type="primary">recD2</name>
    <name evidence="8" type="ORF">KGA66_27310</name>
</gene>
<dbReference type="InterPro" id="IPR029493">
    <property type="entry name" value="RecD2-like_HHH"/>
</dbReference>
<dbReference type="InterPro" id="IPR055446">
    <property type="entry name" value="RecD2_N_OB"/>
</dbReference>
<dbReference type="Gene3D" id="1.10.10.2220">
    <property type="match status" value="1"/>
</dbReference>
<dbReference type="PANTHER" id="PTHR43788">
    <property type="entry name" value="DNA2/NAM7 HELICASE FAMILY MEMBER"/>
    <property type="match status" value="1"/>
</dbReference>
<sequence>MTVRAPLTTLECAVEFVLFVREDGYTALRAATPDGAALTAVGAQLAGARPGEGLRLTGRWGEHRRHGAQFAVEECERRPPAGVPAIRRYLGSGLVRGVGPLLAQAITERFGEDTLEIIDRVPGRLSEVYGIGERRTRRITESWQAQKTIKELMSLLRGYGLSPLLAEPIHRVFGHESLKTVAREPYSMVGEVDGLAFAAADRIALQAGGALDDPARLEAAVWEVCAVRARRAGHCHLPAEQAVLEAAALTEQDPALLREAAERLTVGRGAPLSAEQHPATGEPLLAPRALRRAENKLARALALLAAAPSDLPEPVRRRVAAGQFGDGLHPGQREAVRMALTHPVSVITGGPGCGKSHTVREIVELVRAGGGSVTLAAPTGKAARRLSELTGARAVTVHRLAADPTAGEDGEEALFGPRTTMVHLIVIDEASMLDVHLAARLAAAIPPGTHLLLVGDIDQLPSVGPGCVLADVLRVPAVPRTELTHVFRQAQDSTITANAHRIRAGQPPELRRADFWFAEMDDPAQIARTVVQIATERLPAKLGADPADVQVLCPTRRGAAGTLELGRLLQDRRNPRQDNEPEYWSGSRVFRVGDRVMAARNDYAKGAAGVFNGTLGTVVDLDLKDGALAVLTDDGEQVDYDFAQLDELIHAYAVSVHKAQGSEFPHVVAPLTLDAPALLTRSLLYTLVTRARRTVVLVGQPRALRQALENPGPARNTLLAHALAAQLDAAADPD</sequence>
<dbReference type="RefSeq" id="WP_211472175.1">
    <property type="nucleotide sequence ID" value="NZ_JAGSXH010000193.1"/>
</dbReference>
<feature type="binding site" evidence="3">
    <location>
        <begin position="352"/>
        <end position="356"/>
    </location>
    <ligand>
        <name>ATP</name>
        <dbReference type="ChEBI" id="CHEBI:30616"/>
    </ligand>
</feature>
<dbReference type="InterPro" id="IPR006345">
    <property type="entry name" value="RecD2"/>
</dbReference>
<dbReference type="GO" id="GO:0016787">
    <property type="term" value="F:hydrolase activity"/>
    <property type="evidence" value="ECO:0007669"/>
    <property type="project" value="UniProtKB-KW"/>
</dbReference>
<keyword evidence="1 3" id="KW-0547">Nucleotide-binding</keyword>
<dbReference type="GO" id="GO:0017116">
    <property type="term" value="F:single-stranded DNA helicase activity"/>
    <property type="evidence" value="ECO:0007669"/>
    <property type="project" value="TreeGrafter"/>
</dbReference>
<feature type="domain" description="ATP-dependent RecD2 DNA helicase OB-fold" evidence="7">
    <location>
        <begin position="9"/>
        <end position="80"/>
    </location>
</feature>
<reference evidence="8" key="1">
    <citation type="submission" date="2021-04" db="EMBL/GenBank/DDBJ databases">
        <title>Genome based classification of Actinospica acidithermotolerans sp. nov., an actinobacterium isolated from an Indonesian hot spring.</title>
        <authorList>
            <person name="Kusuma A.B."/>
            <person name="Putra K.E."/>
            <person name="Nafisah S."/>
            <person name="Loh J."/>
            <person name="Nouioui I."/>
            <person name="Goodfellow M."/>
        </authorList>
    </citation>
    <scope>NUCLEOTIDE SEQUENCE</scope>
    <source>
        <strain evidence="8">DSM 45618</strain>
    </source>
</reference>
<organism evidence="8 9">
    <name type="scientific">Actinocrinis puniceicyclus</name>
    <dbReference type="NCBI Taxonomy" id="977794"/>
    <lineage>
        <taxon>Bacteria</taxon>
        <taxon>Bacillati</taxon>
        <taxon>Actinomycetota</taxon>
        <taxon>Actinomycetes</taxon>
        <taxon>Catenulisporales</taxon>
        <taxon>Actinospicaceae</taxon>
        <taxon>Actinocrinis</taxon>
    </lineage>
</organism>
<name>A0A8J8BFL6_9ACTN</name>
<keyword evidence="2 3" id="KW-0067">ATP-binding</keyword>
<dbReference type="Gene3D" id="2.30.30.940">
    <property type="match status" value="1"/>
</dbReference>
<keyword evidence="3" id="KW-0378">Hydrolase</keyword>
<dbReference type="InterPro" id="IPR041451">
    <property type="entry name" value="RecD2_SH13"/>
</dbReference>
<keyword evidence="3" id="KW-0238">DNA-binding</keyword>
<keyword evidence="9" id="KW-1185">Reference proteome</keyword>
<evidence type="ECO:0000256" key="3">
    <source>
        <dbReference type="HAMAP-Rule" id="MF_01488"/>
    </source>
</evidence>
<comment type="caution">
    <text evidence="8">The sequence shown here is derived from an EMBL/GenBank/DDBJ whole genome shotgun (WGS) entry which is preliminary data.</text>
</comment>
<evidence type="ECO:0000259" key="5">
    <source>
        <dbReference type="Pfam" id="PF14490"/>
    </source>
</evidence>
<comment type="similarity">
    <text evidence="3">Belongs to the RecD family. RecD2 subfamily.</text>
</comment>
<dbReference type="AlphaFoldDB" id="A0A8J8BFL6"/>
<dbReference type="GO" id="GO:0009338">
    <property type="term" value="C:exodeoxyribonuclease V complex"/>
    <property type="evidence" value="ECO:0007669"/>
    <property type="project" value="TreeGrafter"/>
</dbReference>
<dbReference type="SUPFAM" id="SSF52540">
    <property type="entry name" value="P-loop containing nucleoside triphosphate hydrolases"/>
    <property type="match status" value="2"/>
</dbReference>
<comment type="catalytic activity">
    <reaction evidence="3">
        <text>ATP + H2O = ADP + phosphate + H(+)</text>
        <dbReference type="Rhea" id="RHEA:13065"/>
        <dbReference type="ChEBI" id="CHEBI:15377"/>
        <dbReference type="ChEBI" id="CHEBI:15378"/>
        <dbReference type="ChEBI" id="CHEBI:30616"/>
        <dbReference type="ChEBI" id="CHEBI:43474"/>
        <dbReference type="ChEBI" id="CHEBI:456216"/>
        <dbReference type="EC" id="5.6.2.3"/>
    </reaction>
</comment>
<evidence type="ECO:0000259" key="7">
    <source>
        <dbReference type="Pfam" id="PF23139"/>
    </source>
</evidence>
<dbReference type="GO" id="GO:0003677">
    <property type="term" value="F:DNA binding"/>
    <property type="evidence" value="ECO:0007669"/>
    <property type="project" value="UniProtKB-UniRule"/>
</dbReference>
<dbReference type="SUPFAM" id="SSF47781">
    <property type="entry name" value="RuvA domain 2-like"/>
    <property type="match status" value="1"/>
</dbReference>
<feature type="domain" description="UvrD-like helicase C-terminal" evidence="4">
    <location>
        <begin position="650"/>
        <end position="698"/>
    </location>
</feature>
<feature type="domain" description="ATP-dependent RecD2 DNA helicase SH3" evidence="6">
    <location>
        <begin position="567"/>
        <end position="630"/>
    </location>
</feature>
<dbReference type="GO" id="GO:0043139">
    <property type="term" value="F:5'-3' DNA helicase activity"/>
    <property type="evidence" value="ECO:0007669"/>
    <property type="project" value="UniProtKB-UniRule"/>
</dbReference>
<dbReference type="Proteomes" id="UP000677913">
    <property type="component" value="Unassembled WGS sequence"/>
</dbReference>
<keyword evidence="3 8" id="KW-0347">Helicase</keyword>
<dbReference type="HAMAP" id="MF_01488">
    <property type="entry name" value="RecD2"/>
    <property type="match status" value="1"/>
</dbReference>
<evidence type="ECO:0000313" key="8">
    <source>
        <dbReference type="EMBL" id="MBS2966775.1"/>
    </source>
</evidence>
<dbReference type="Pfam" id="PF14490">
    <property type="entry name" value="HHH_RecD2"/>
    <property type="match status" value="1"/>
</dbReference>
<dbReference type="Gene3D" id="3.40.50.300">
    <property type="entry name" value="P-loop containing nucleotide triphosphate hydrolases"/>
    <property type="match status" value="2"/>
</dbReference>
<feature type="domain" description="ATP-dependent RecD2 DNA helicase-like helix-hairpin-helix" evidence="5">
    <location>
        <begin position="146"/>
        <end position="235"/>
    </location>
</feature>
<protein>
    <recommendedName>
        <fullName evidence="3">ATP-dependent RecD2 DNA helicase</fullName>
        <ecNumber evidence="3">5.6.2.3</ecNumber>
    </recommendedName>
    <alternativeName>
        <fullName evidence="3">DNA 5'-3' helicase subunit RecD2</fullName>
    </alternativeName>
</protein>
<comment type="function">
    <text evidence="3">DNA-dependent ATPase and ATP-dependent 5'-3' DNA helicase. Has no activity on blunt DNA or DNA with 3'-overhangs, requires at least 10 bases of 5'-ssDNA for helicase activity.</text>
</comment>
<dbReference type="InterPro" id="IPR027785">
    <property type="entry name" value="UvrD-like_helicase_C"/>
</dbReference>
<proteinExistence type="inferred from homology"/>
<evidence type="ECO:0000259" key="4">
    <source>
        <dbReference type="Pfam" id="PF13538"/>
    </source>
</evidence>
<dbReference type="EC" id="5.6.2.3" evidence="3"/>
<dbReference type="GO" id="GO:0005524">
    <property type="term" value="F:ATP binding"/>
    <property type="evidence" value="ECO:0007669"/>
    <property type="project" value="UniProtKB-UniRule"/>
</dbReference>
<evidence type="ECO:0000259" key="6">
    <source>
        <dbReference type="Pfam" id="PF18335"/>
    </source>
</evidence>
<dbReference type="CDD" id="cd17933">
    <property type="entry name" value="DEXSc_RecD-like"/>
    <property type="match status" value="1"/>
</dbReference>
<dbReference type="Pfam" id="PF23139">
    <property type="entry name" value="OB_YrrC"/>
    <property type="match status" value="1"/>
</dbReference>
<dbReference type="GO" id="GO:0006310">
    <property type="term" value="P:DNA recombination"/>
    <property type="evidence" value="ECO:0007669"/>
    <property type="project" value="InterPro"/>
</dbReference>
<dbReference type="Pfam" id="PF13538">
    <property type="entry name" value="UvrD_C_2"/>
    <property type="match status" value="1"/>
</dbReference>
<evidence type="ECO:0000256" key="1">
    <source>
        <dbReference type="ARBA" id="ARBA00022741"/>
    </source>
</evidence>
<dbReference type="InterPro" id="IPR050534">
    <property type="entry name" value="Coronavir_polyprotein_1ab"/>
</dbReference>